<dbReference type="PROSITE" id="PS51257">
    <property type="entry name" value="PROKAR_LIPOPROTEIN"/>
    <property type="match status" value="1"/>
</dbReference>
<feature type="region of interest" description="Disordered" evidence="1">
    <location>
        <begin position="163"/>
        <end position="206"/>
    </location>
</feature>
<sequence>MHLRRNPRRTIRRSTALALGGLVLAAPLLTSCGFDYATDRPYTAANGVNERDASVDVLGAVIVSGQPNSGTFIATFSNNNHEQSNTVESLQGADGTTLQAESFPPITVDKGGLVNLAEQGGIPVSGSFRAGDFVPVTIGFGSGEQVSLHVLVVVEDGIYAGLDSSGSGSGSGSSAYESPSVSPAEVSGSPSGGVQPAEPPSPSPTE</sequence>
<dbReference type="Proteomes" id="UP000535511">
    <property type="component" value="Unassembled WGS sequence"/>
</dbReference>
<feature type="compositionally biased region" description="Pro residues" evidence="1">
    <location>
        <begin position="197"/>
        <end position="206"/>
    </location>
</feature>
<dbReference type="RefSeq" id="WP_179662450.1">
    <property type="nucleotide sequence ID" value="NZ_JACCBG010000001.1"/>
</dbReference>
<keyword evidence="4" id="KW-1185">Reference proteome</keyword>
<evidence type="ECO:0000256" key="2">
    <source>
        <dbReference type="SAM" id="SignalP"/>
    </source>
</evidence>
<organism evidence="3 4">
    <name type="scientific">Nocardioides panaciterrulae</name>
    <dbReference type="NCBI Taxonomy" id="661492"/>
    <lineage>
        <taxon>Bacteria</taxon>
        <taxon>Bacillati</taxon>
        <taxon>Actinomycetota</taxon>
        <taxon>Actinomycetes</taxon>
        <taxon>Propionibacteriales</taxon>
        <taxon>Nocardioidaceae</taxon>
        <taxon>Nocardioides</taxon>
    </lineage>
</organism>
<feature type="signal peptide" evidence="2">
    <location>
        <begin position="1"/>
        <end position="37"/>
    </location>
</feature>
<evidence type="ECO:0000313" key="3">
    <source>
        <dbReference type="EMBL" id="NYD40582.1"/>
    </source>
</evidence>
<proteinExistence type="predicted"/>
<protein>
    <recommendedName>
        <fullName evidence="5">Copper(I)-binding protein</fullName>
    </recommendedName>
</protein>
<accession>A0A7Y9J9G2</accession>
<keyword evidence="2" id="KW-0732">Signal</keyword>
<dbReference type="AlphaFoldDB" id="A0A7Y9J9G2"/>
<evidence type="ECO:0000313" key="4">
    <source>
        <dbReference type="Proteomes" id="UP000535511"/>
    </source>
</evidence>
<evidence type="ECO:0008006" key="5">
    <source>
        <dbReference type="Google" id="ProtNLM"/>
    </source>
</evidence>
<dbReference type="EMBL" id="JACCBG010000001">
    <property type="protein sequence ID" value="NYD40582.1"/>
    <property type="molecule type" value="Genomic_DNA"/>
</dbReference>
<evidence type="ECO:0000256" key="1">
    <source>
        <dbReference type="SAM" id="MobiDB-lite"/>
    </source>
</evidence>
<name>A0A7Y9J9G2_9ACTN</name>
<gene>
    <name evidence="3" type="ORF">BJZ21_000665</name>
</gene>
<feature type="chain" id="PRO_5039707949" description="Copper(I)-binding protein" evidence="2">
    <location>
        <begin position="38"/>
        <end position="206"/>
    </location>
</feature>
<comment type="caution">
    <text evidence="3">The sequence shown here is derived from an EMBL/GenBank/DDBJ whole genome shotgun (WGS) entry which is preliminary data.</text>
</comment>
<reference evidence="3 4" key="1">
    <citation type="submission" date="2020-07" db="EMBL/GenBank/DDBJ databases">
        <title>Sequencing the genomes of 1000 actinobacteria strains.</title>
        <authorList>
            <person name="Klenk H.-P."/>
        </authorList>
    </citation>
    <scope>NUCLEOTIDE SEQUENCE [LARGE SCALE GENOMIC DNA]</scope>
    <source>
        <strain evidence="3 4">DSM 21350</strain>
    </source>
</reference>